<proteinExistence type="inferred from homology"/>
<dbReference type="InterPro" id="IPR020456">
    <property type="entry name" value="Acylphosphatase"/>
</dbReference>
<organism evidence="7">
    <name type="scientific">candidate division WWE3 bacterium</name>
    <dbReference type="NCBI Taxonomy" id="2053526"/>
    <lineage>
        <taxon>Bacteria</taxon>
        <taxon>Katanobacteria</taxon>
    </lineage>
</organism>
<accession>A0A7C1NK84</accession>
<gene>
    <name evidence="7" type="ORF">ENI09_00870</name>
</gene>
<dbReference type="Gene3D" id="3.30.70.100">
    <property type="match status" value="1"/>
</dbReference>
<reference evidence="7" key="1">
    <citation type="journal article" date="2020" name="mSystems">
        <title>Genome- and Community-Level Interaction Insights into Carbon Utilization and Element Cycling Functions of Hydrothermarchaeota in Hydrothermal Sediment.</title>
        <authorList>
            <person name="Zhou Z."/>
            <person name="Liu Y."/>
            <person name="Xu W."/>
            <person name="Pan J."/>
            <person name="Luo Z.H."/>
            <person name="Li M."/>
        </authorList>
    </citation>
    <scope>NUCLEOTIDE SEQUENCE [LARGE SCALE GENOMIC DNA]</scope>
    <source>
        <strain evidence="7">HyVt-365</strain>
    </source>
</reference>
<dbReference type="Pfam" id="PF00708">
    <property type="entry name" value="Acylphosphatase"/>
    <property type="match status" value="1"/>
</dbReference>
<feature type="active site" evidence="4">
    <location>
        <position position="24"/>
    </location>
</feature>
<evidence type="ECO:0000256" key="4">
    <source>
        <dbReference type="PROSITE-ProRule" id="PRU00520"/>
    </source>
</evidence>
<name>A0A7C1NK84_UNCKA</name>
<evidence type="ECO:0000256" key="2">
    <source>
        <dbReference type="ARBA" id="ARBA00012150"/>
    </source>
</evidence>
<dbReference type="EC" id="3.6.1.7" evidence="2 4"/>
<protein>
    <recommendedName>
        <fullName evidence="2 4">acylphosphatase</fullName>
        <ecNumber evidence="2 4">3.6.1.7</ecNumber>
    </recommendedName>
</protein>
<dbReference type="EMBL" id="DRHH01000035">
    <property type="protein sequence ID" value="HEB13950.1"/>
    <property type="molecule type" value="Genomic_DNA"/>
</dbReference>
<keyword evidence="4" id="KW-0378">Hydrolase</keyword>
<dbReference type="Proteomes" id="UP000885744">
    <property type="component" value="Unassembled WGS sequence"/>
</dbReference>
<comment type="caution">
    <text evidence="7">The sequence shown here is derived from an EMBL/GenBank/DDBJ whole genome shotgun (WGS) entry which is preliminary data.</text>
</comment>
<dbReference type="InterPro" id="IPR036046">
    <property type="entry name" value="Acylphosphatase-like_dom_sf"/>
</dbReference>
<dbReference type="PROSITE" id="PS51160">
    <property type="entry name" value="ACYLPHOSPHATASE_3"/>
    <property type="match status" value="1"/>
</dbReference>
<evidence type="ECO:0000259" key="6">
    <source>
        <dbReference type="PROSITE" id="PS51160"/>
    </source>
</evidence>
<feature type="domain" description="Acylphosphatase-like" evidence="6">
    <location>
        <begin position="9"/>
        <end position="94"/>
    </location>
</feature>
<dbReference type="AlphaFoldDB" id="A0A7C1NK84"/>
<dbReference type="PANTHER" id="PTHR47268">
    <property type="entry name" value="ACYLPHOSPHATASE"/>
    <property type="match status" value="1"/>
</dbReference>
<comment type="similarity">
    <text evidence="1 5">Belongs to the acylphosphatase family.</text>
</comment>
<evidence type="ECO:0000313" key="7">
    <source>
        <dbReference type="EMBL" id="HEB13950.1"/>
    </source>
</evidence>
<dbReference type="PANTHER" id="PTHR47268:SF4">
    <property type="entry name" value="ACYLPHOSPHATASE"/>
    <property type="match status" value="1"/>
</dbReference>
<feature type="active site" evidence="4">
    <location>
        <position position="42"/>
    </location>
</feature>
<evidence type="ECO:0000256" key="3">
    <source>
        <dbReference type="ARBA" id="ARBA00047645"/>
    </source>
</evidence>
<evidence type="ECO:0000256" key="1">
    <source>
        <dbReference type="ARBA" id="ARBA00005614"/>
    </source>
</evidence>
<dbReference type="GO" id="GO:0003998">
    <property type="term" value="F:acylphosphatase activity"/>
    <property type="evidence" value="ECO:0007669"/>
    <property type="project" value="UniProtKB-EC"/>
</dbReference>
<dbReference type="SUPFAM" id="SSF54975">
    <property type="entry name" value="Acylphosphatase/BLUF domain-like"/>
    <property type="match status" value="1"/>
</dbReference>
<dbReference type="InterPro" id="IPR001792">
    <property type="entry name" value="Acylphosphatase-like_dom"/>
</dbReference>
<sequence>MEKKSSLVRAHIKAYGKVQGVGFRFFVNRRASASGVKGWIRNADGFVEAVMEGDKAKIEECVESCRKGSPFCKVEKIDINWEDPTGEFDRFEVK</sequence>
<evidence type="ECO:0000256" key="5">
    <source>
        <dbReference type="RuleBase" id="RU004168"/>
    </source>
</evidence>
<comment type="catalytic activity">
    <reaction evidence="3 4">
        <text>an acyl phosphate + H2O = a carboxylate + phosphate + H(+)</text>
        <dbReference type="Rhea" id="RHEA:14965"/>
        <dbReference type="ChEBI" id="CHEBI:15377"/>
        <dbReference type="ChEBI" id="CHEBI:15378"/>
        <dbReference type="ChEBI" id="CHEBI:29067"/>
        <dbReference type="ChEBI" id="CHEBI:43474"/>
        <dbReference type="ChEBI" id="CHEBI:59918"/>
        <dbReference type="EC" id="3.6.1.7"/>
    </reaction>
</comment>